<dbReference type="InterPro" id="IPR039149">
    <property type="entry name" value="ZNF800"/>
</dbReference>
<dbReference type="KEGG" id="dre:393408"/>
<dbReference type="AGR" id="ZFIN:ZDB-GENE-040426-1166"/>
<dbReference type="Proteomes" id="UP000000437">
    <property type="component" value="Chromosome 4"/>
</dbReference>
<dbReference type="Gene3D" id="3.30.160.60">
    <property type="entry name" value="Classic Zinc Finger"/>
    <property type="match status" value="2"/>
</dbReference>
<keyword evidence="1" id="KW-0862">Zinc</keyword>
<dbReference type="RefSeq" id="NP_956730.1">
    <property type="nucleotide sequence ID" value="NM_200436.1"/>
</dbReference>
<dbReference type="PROSITE" id="PS00028">
    <property type="entry name" value="ZINC_FINGER_C2H2_1"/>
    <property type="match status" value="3"/>
</dbReference>
<dbReference type="PANTHER" id="PTHR21020">
    <property type="entry name" value="ZINC FINGER PROTEIN 800"/>
    <property type="match status" value="1"/>
</dbReference>
<keyword evidence="5" id="KW-1185">Reference proteome</keyword>
<dbReference type="CTD" id="393408"/>
<dbReference type="Pfam" id="PF00096">
    <property type="entry name" value="zf-C2H2"/>
    <property type="match status" value="1"/>
</dbReference>
<organism evidence="4">
    <name type="scientific">Danio rerio</name>
    <name type="common">Zebrafish</name>
    <name type="synonym">Brachydanio rerio</name>
    <dbReference type="NCBI Taxonomy" id="7955"/>
    <lineage>
        <taxon>Eukaryota</taxon>
        <taxon>Metazoa</taxon>
        <taxon>Chordata</taxon>
        <taxon>Craniata</taxon>
        <taxon>Vertebrata</taxon>
        <taxon>Euteleostomi</taxon>
        <taxon>Actinopterygii</taxon>
        <taxon>Neopterygii</taxon>
        <taxon>Teleostei</taxon>
        <taxon>Ostariophysi</taxon>
        <taxon>Cypriniformes</taxon>
        <taxon>Danionidae</taxon>
        <taxon>Danioninae</taxon>
        <taxon>Danio</taxon>
    </lineage>
</organism>
<feature type="compositionally biased region" description="Low complexity" evidence="2">
    <location>
        <begin position="275"/>
        <end position="291"/>
    </location>
</feature>
<evidence type="ECO:0000256" key="1">
    <source>
        <dbReference type="PROSITE-ProRule" id="PRU00042"/>
    </source>
</evidence>
<dbReference type="AlphaFoldDB" id="Q7SYC8"/>
<keyword evidence="1" id="KW-0479">Metal-binding</keyword>
<dbReference type="SMART" id="SM00355">
    <property type="entry name" value="ZnF_C2H2"/>
    <property type="match status" value="5"/>
</dbReference>
<reference evidence="6" key="3">
    <citation type="journal article" date="2015" name="Nat. Commun.">
        <title>RFX transcription factors are essential for hearing in mice.</title>
        <authorList>
            <person name="Elkon R."/>
            <person name="Milon B."/>
            <person name="Morrison L."/>
            <person name="Shah M."/>
            <person name="Vijayakumar S."/>
            <person name="Racherla M."/>
            <person name="Leitch C.C."/>
            <person name="Silipino L."/>
            <person name="Hadi S."/>
            <person name="Weiss-Gayet M."/>
            <person name="Barras E."/>
            <person name="Schmid C.D."/>
            <person name="Ait-Lounis A."/>
            <person name="Barnes A."/>
            <person name="Song Y."/>
            <person name="Eisenman D.J."/>
            <person name="Eliyahu E."/>
            <person name="Frolenkov G.I."/>
            <person name="Strome S.E."/>
            <person name="Durand B."/>
            <person name="Zaghloul N.A."/>
            <person name="Jones S.M."/>
            <person name="Reith W."/>
            <person name="Hertzano R."/>
        </authorList>
    </citation>
    <scope>NUCLEOTIDE SEQUENCE</scope>
    <source>
        <strain evidence="6">AB</strain>
    </source>
</reference>
<evidence type="ECO:0000313" key="7">
    <source>
        <dbReference type="ZFIN" id="ZDB-GENE-040426-1166"/>
    </source>
</evidence>
<dbReference type="GeneID" id="393408"/>
<feature type="region of interest" description="Disordered" evidence="2">
    <location>
        <begin position="206"/>
        <end position="225"/>
    </location>
</feature>
<dbReference type="PROSITE" id="PS50157">
    <property type="entry name" value="ZINC_FINGER_C2H2_2"/>
    <property type="match status" value="3"/>
</dbReference>
<feature type="compositionally biased region" description="Low complexity" evidence="2">
    <location>
        <begin position="254"/>
        <end position="264"/>
    </location>
</feature>
<protein>
    <submittedName>
        <fullName evidence="4">Zgc:63570</fullName>
    </submittedName>
    <submittedName>
        <fullName evidence="6">Zinc finger protein 800b</fullName>
    </submittedName>
</protein>
<dbReference type="Pfam" id="PF12874">
    <property type="entry name" value="zf-met"/>
    <property type="match status" value="1"/>
</dbReference>
<dbReference type="SUPFAM" id="SSF57667">
    <property type="entry name" value="beta-beta-alpha zinc fingers"/>
    <property type="match status" value="2"/>
</dbReference>
<evidence type="ECO:0000256" key="2">
    <source>
        <dbReference type="SAM" id="MobiDB-lite"/>
    </source>
</evidence>
<feature type="domain" description="C2H2-type" evidence="3">
    <location>
        <begin position="311"/>
        <end position="338"/>
    </location>
</feature>
<reference evidence="4" key="1">
    <citation type="submission" date="2003-07" db="EMBL/GenBank/DDBJ databases">
        <authorList>
            <consortium name="NIH - Zebrafish Gene Collection (ZGC) project"/>
        </authorList>
    </citation>
    <scope>NUCLEOTIDE SEQUENCE [LARGE SCALE MRNA]</scope>
    <source>
        <strain evidence="4">AB</strain>
        <tissue evidence="4">Whole body</tissue>
    </source>
</reference>
<dbReference type="PhylomeDB" id="Q7SYC8"/>
<feature type="domain" description="C2H2-type" evidence="3">
    <location>
        <begin position="464"/>
        <end position="491"/>
    </location>
</feature>
<dbReference type="ZFIN" id="ZDB-GENE-040426-1166">
    <property type="gene designation" value="znf800b"/>
</dbReference>
<evidence type="ECO:0000259" key="3">
    <source>
        <dbReference type="PROSITE" id="PS50157"/>
    </source>
</evidence>
<reference evidence="5" key="2">
    <citation type="journal article" date="2013" name="Nature">
        <title>The zebrafish reference genome sequence and its relationship to the human genome.</title>
        <authorList>
            <consortium name="Genome Reference Consortium Zebrafish"/>
            <person name="Howe K."/>
            <person name="Clark M.D."/>
            <person name="Torroja C.F."/>
            <person name="Torrance J."/>
            <person name="Berthelot C."/>
            <person name="Muffato M."/>
            <person name="Collins J.E."/>
            <person name="Humphray S."/>
            <person name="McLaren K."/>
            <person name="Matthews L."/>
            <person name="McLaren S."/>
            <person name="Sealy I."/>
            <person name="Caccamo M."/>
            <person name="Churcher C."/>
            <person name="Scott C."/>
            <person name="Barrett J.C."/>
            <person name="Koch R."/>
            <person name="Rauch G.J."/>
            <person name="White S."/>
            <person name="Chow W."/>
            <person name="Kilian B."/>
            <person name="Quintais L.T."/>
            <person name="Guerra-Assuncao J.A."/>
            <person name="Zhou Y."/>
            <person name="Gu Y."/>
            <person name="Yen J."/>
            <person name="Vogel J.H."/>
            <person name="Eyre T."/>
            <person name="Redmond S."/>
            <person name="Banerjee R."/>
            <person name="Chi J."/>
            <person name="Fu B."/>
            <person name="Langley E."/>
            <person name="Maguire S.F."/>
            <person name="Laird G.K."/>
            <person name="Lloyd D."/>
            <person name="Kenyon E."/>
            <person name="Donaldson S."/>
            <person name="Sehra H."/>
            <person name="Almeida-King J."/>
            <person name="Loveland J."/>
            <person name="Trevanion S."/>
            <person name="Jones M."/>
            <person name="Quail M."/>
            <person name="Willey D."/>
            <person name="Hunt A."/>
            <person name="Burton J."/>
            <person name="Sims S."/>
            <person name="McLay K."/>
            <person name="Plumb B."/>
            <person name="Davis J."/>
            <person name="Clee C."/>
            <person name="Oliver K."/>
            <person name="Clark R."/>
            <person name="Riddle C."/>
            <person name="Elliot D."/>
            <person name="Eliott D."/>
            <person name="Threadgold G."/>
            <person name="Harden G."/>
            <person name="Ware D."/>
            <person name="Begum S."/>
            <person name="Mortimore B."/>
            <person name="Mortimer B."/>
            <person name="Kerry G."/>
            <person name="Heath P."/>
            <person name="Phillimore B."/>
            <person name="Tracey A."/>
            <person name="Corby N."/>
            <person name="Dunn M."/>
            <person name="Johnson C."/>
            <person name="Wood J."/>
            <person name="Clark S."/>
            <person name="Pelan S."/>
            <person name="Griffiths G."/>
            <person name="Smith M."/>
            <person name="Glithero R."/>
            <person name="Howden P."/>
            <person name="Barker N."/>
            <person name="Lloyd C."/>
            <person name="Stevens C."/>
            <person name="Harley J."/>
            <person name="Holt K."/>
            <person name="Panagiotidis G."/>
            <person name="Lovell J."/>
            <person name="Beasley H."/>
            <person name="Henderson C."/>
            <person name="Gordon D."/>
            <person name="Auger K."/>
            <person name="Wright D."/>
            <person name="Collins J."/>
            <person name="Raisen C."/>
            <person name="Dyer L."/>
            <person name="Leung K."/>
            <person name="Robertson L."/>
            <person name="Ambridge K."/>
            <person name="Leongamornlert D."/>
            <person name="McGuire S."/>
            <person name="Gilderthorp R."/>
            <person name="Griffiths C."/>
            <person name="Manthravadi D."/>
            <person name="Nichol S."/>
            <person name="Barker G."/>
            <person name="Whitehead S."/>
            <person name="Kay M."/>
            <person name="Brown J."/>
            <person name="Murnane C."/>
            <person name="Gray E."/>
            <person name="Humphries M."/>
            <person name="Sycamore N."/>
            <person name="Barker D."/>
            <person name="Saunders D."/>
            <person name="Wallis J."/>
            <person name="Babbage A."/>
            <person name="Hammond S."/>
            <person name="Mashreghi-Mohammadi M."/>
            <person name="Barr L."/>
            <person name="Martin S."/>
            <person name="Wray P."/>
            <person name="Ellington A."/>
            <person name="Matthews N."/>
            <person name="Ellwood M."/>
            <person name="Woodmansey R."/>
            <person name="Clark G."/>
            <person name="Cooper J."/>
            <person name="Cooper J."/>
            <person name="Tromans A."/>
            <person name="Grafham D."/>
            <person name="Skuce C."/>
            <person name="Pandian R."/>
            <person name="Andrews R."/>
            <person name="Harrison E."/>
            <person name="Kimberley A."/>
            <person name="Garnett J."/>
            <person name="Fosker N."/>
            <person name="Hall R."/>
            <person name="Garner P."/>
            <person name="Kelly D."/>
            <person name="Bird C."/>
            <person name="Palmer S."/>
            <person name="Gehring I."/>
            <person name="Berger A."/>
            <person name="Dooley C.M."/>
            <person name="Ersan-Urun Z."/>
            <person name="Eser C."/>
            <person name="Geiger H."/>
            <person name="Geisler M."/>
            <person name="Karotki L."/>
            <person name="Kirn A."/>
            <person name="Konantz J."/>
            <person name="Konantz M."/>
            <person name="Oberlander M."/>
            <person name="Rudolph-Geiger S."/>
            <person name="Teucke M."/>
            <person name="Lanz C."/>
            <person name="Raddatz G."/>
            <person name="Osoegawa K."/>
            <person name="Zhu B."/>
            <person name="Rapp A."/>
            <person name="Widaa S."/>
            <person name="Langford C."/>
            <person name="Yang F."/>
            <person name="Schuster S.C."/>
            <person name="Carter N.P."/>
            <person name="Harrow J."/>
            <person name="Ning Z."/>
            <person name="Herrero J."/>
            <person name="Searle S.M."/>
            <person name="Enright A."/>
            <person name="Geisler R."/>
            <person name="Plasterk R.H."/>
            <person name="Lee C."/>
            <person name="Westerfield M."/>
            <person name="de Jong P.J."/>
            <person name="Zon L.I."/>
            <person name="Postlethwait J.H."/>
            <person name="Nusslein-Volhard C."/>
            <person name="Hubbard T.J."/>
            <person name="Roest Crollius H."/>
            <person name="Rogers J."/>
            <person name="Stemple D.L."/>
        </authorList>
    </citation>
    <scope>NUCLEOTIDE SEQUENCE [LARGE SCALE GENOMIC DNA]</scope>
</reference>
<name>Q7SYC8_DANRE</name>
<feature type="region of interest" description="Disordered" evidence="2">
    <location>
        <begin position="252"/>
        <end position="299"/>
    </location>
</feature>
<evidence type="ECO:0000313" key="5">
    <source>
        <dbReference type="Proteomes" id="UP000000437"/>
    </source>
</evidence>
<keyword evidence="1" id="KW-0863">Zinc-finger</keyword>
<reference evidence="6" key="4">
    <citation type="submission" date="2025-04" db="UniProtKB">
        <authorList>
            <consortium name="RefSeq"/>
        </authorList>
    </citation>
    <scope>IDENTIFICATION</scope>
    <source>
        <strain evidence="6">AB</strain>
    </source>
</reference>
<proteinExistence type="evidence at transcript level"/>
<accession>Q7SYC8</accession>
<feature type="region of interest" description="Disordered" evidence="2">
    <location>
        <begin position="1"/>
        <end position="37"/>
    </location>
</feature>
<gene>
    <name evidence="6 7" type="primary">znf800b</name>
    <name evidence="4 6" type="synonym">zgc:63570</name>
</gene>
<dbReference type="OrthoDB" id="10066279at2759"/>
<dbReference type="PANTHER" id="PTHR21020:SF0">
    <property type="entry name" value="ZINC FINGER PROTEIN 800"/>
    <property type="match status" value="1"/>
</dbReference>
<dbReference type="EMBL" id="BC054916">
    <property type="protein sequence ID" value="AAH54916.1"/>
    <property type="molecule type" value="mRNA"/>
</dbReference>
<dbReference type="GO" id="GO:0008270">
    <property type="term" value="F:zinc ion binding"/>
    <property type="evidence" value="ECO:0007669"/>
    <property type="project" value="UniProtKB-KW"/>
</dbReference>
<sequence length="504" mass="57318">MEEAPSNEKSCQTDVSPGSDHPIKTPVYSTEPGDPPLLQTPMLTSKSGIQQIIECFRTGTAQLKHILLKEVDTIFECKLCRSLFRGLPNLIKHREMYCFTRMPEHDVLSVDGKKSVKELLEAIYPYSNKEECVLTLEPIAGNQNAVYQYLSKDHSLASSSPNHSTNSWGHNISDNQELYTMEIPLGEEENGYIHDERENVDIIERVDADESKVHQESEEPEETTKEAGVQAYKCILCNRTYRVRGHLKRHMQTVHKVVSSSLTSKSKKMTNGKLADNPNASPSSSSDSQSSKNPKENKDPKFTIGFDFKTCFCKLCRRTFSSEQNLEKHIELHTDNGTDFFVKFYCCPLCHYKTRRKRDVLRHLSDFHKKKSLYLSKISQSLEDYSIKKPADVVLSKDLSKDRDQQELKANSKLASPYVTRKNLTKTALRNKTLKTGNKVHHKKEVKKAKPDSPKGSVTKKSVHVCDVCGESFMKTRYLGLHKRMHLKTASRSAGVRTRSKAML</sequence>
<dbReference type="InterPro" id="IPR013087">
    <property type="entry name" value="Znf_C2H2_type"/>
</dbReference>
<feature type="domain" description="C2H2-type" evidence="3">
    <location>
        <begin position="232"/>
        <end position="255"/>
    </location>
</feature>
<feature type="compositionally biased region" description="Polar residues" evidence="2">
    <location>
        <begin position="7"/>
        <end position="16"/>
    </location>
</feature>
<feature type="compositionally biased region" description="Basic residues" evidence="2">
    <location>
        <begin position="438"/>
        <end position="447"/>
    </location>
</feature>
<evidence type="ECO:0000313" key="4">
    <source>
        <dbReference type="EMBL" id="AAH54916.1"/>
    </source>
</evidence>
<dbReference type="InterPro" id="IPR036236">
    <property type="entry name" value="Znf_C2H2_sf"/>
</dbReference>
<feature type="region of interest" description="Disordered" evidence="2">
    <location>
        <begin position="436"/>
        <end position="459"/>
    </location>
</feature>
<evidence type="ECO:0000313" key="6">
    <source>
        <dbReference type="RefSeq" id="NP_956730.1"/>
    </source>
</evidence>